<feature type="transmembrane region" description="Helical" evidence="1">
    <location>
        <begin position="139"/>
        <end position="158"/>
    </location>
</feature>
<dbReference type="AlphaFoldDB" id="A0A075SJP3"/>
<gene>
    <name evidence="2" type="ORF">ID09_11085</name>
</gene>
<evidence type="ECO:0000313" key="3">
    <source>
        <dbReference type="Proteomes" id="UP000028185"/>
    </source>
</evidence>
<name>A0A075SJP3_STRSU</name>
<organism evidence="2 3">
    <name type="scientific">Streptococcus suis 6407</name>
    <dbReference type="NCBI Taxonomy" id="1214179"/>
    <lineage>
        <taxon>Bacteria</taxon>
        <taxon>Bacillati</taxon>
        <taxon>Bacillota</taxon>
        <taxon>Bacilli</taxon>
        <taxon>Lactobacillales</taxon>
        <taxon>Streptococcaceae</taxon>
        <taxon>Streptococcus</taxon>
    </lineage>
</organism>
<reference evidence="2 3" key="1">
    <citation type="journal article" date="2014" name="Genome Announc.">
        <title>Whole-Genome Sequence of Streptococcus suis Serotype 4 Reference Strain 6407.</title>
        <authorList>
            <person name="Wang K."/>
            <person name="Chen J."/>
            <person name="Yao H."/>
            <person name="Lu C."/>
        </authorList>
    </citation>
    <scope>NUCLEOTIDE SEQUENCE [LARGE SCALE GENOMIC DNA]</scope>
    <source>
        <strain evidence="2">6407</strain>
    </source>
</reference>
<dbReference type="PATRIC" id="fig|1214179.4.peg.2210"/>
<sequence>MKRPIHLYIFVVLSSIASVLRVFNVFFAKYDEAAVRQLLQNFNVEGLDEVYFTYMRESVNFQTNLVNKAFAVVLLLAVIATIVLLFLKKNEQASYTYLGYLFVTLLFSTYAFIGEKGLSQIYTDSVMRQSVEAQAMMNYIIRVVLFAIYFGVTIFFHLRKPKEKPSTAINSTDI</sequence>
<feature type="transmembrane region" description="Helical" evidence="1">
    <location>
        <begin position="69"/>
        <end position="87"/>
    </location>
</feature>
<feature type="transmembrane region" description="Helical" evidence="1">
    <location>
        <begin position="94"/>
        <end position="113"/>
    </location>
</feature>
<accession>A0A075SJP3</accession>
<dbReference type="Proteomes" id="UP000028185">
    <property type="component" value="Chromosome"/>
</dbReference>
<feature type="transmembrane region" description="Helical" evidence="1">
    <location>
        <begin position="7"/>
        <end position="28"/>
    </location>
</feature>
<dbReference type="RefSeq" id="WP_024381249.1">
    <property type="nucleotide sequence ID" value="NZ_ALLE01000028.1"/>
</dbReference>
<evidence type="ECO:0000256" key="1">
    <source>
        <dbReference type="SAM" id="Phobius"/>
    </source>
</evidence>
<proteinExistence type="predicted"/>
<keyword evidence="1" id="KW-0812">Transmembrane</keyword>
<keyword evidence="1" id="KW-0472">Membrane</keyword>
<dbReference type="EMBL" id="CP008921">
    <property type="protein sequence ID" value="AIG44534.1"/>
    <property type="molecule type" value="Genomic_DNA"/>
</dbReference>
<dbReference type="HOGENOM" id="CLU_132121_0_0_9"/>
<keyword evidence="1" id="KW-1133">Transmembrane helix</keyword>
<evidence type="ECO:0000313" key="2">
    <source>
        <dbReference type="EMBL" id="AIG44534.1"/>
    </source>
</evidence>
<protein>
    <submittedName>
        <fullName evidence="2">Membrane protein</fullName>
    </submittedName>
</protein>